<comment type="catalytic activity">
    <reaction evidence="6 7">
        <text>UDP-alpha-D-glucose + 2 NAD(+) + H2O = UDP-alpha-D-glucuronate + 2 NADH + 3 H(+)</text>
        <dbReference type="Rhea" id="RHEA:23596"/>
        <dbReference type="ChEBI" id="CHEBI:15377"/>
        <dbReference type="ChEBI" id="CHEBI:15378"/>
        <dbReference type="ChEBI" id="CHEBI:57540"/>
        <dbReference type="ChEBI" id="CHEBI:57945"/>
        <dbReference type="ChEBI" id="CHEBI:58052"/>
        <dbReference type="ChEBI" id="CHEBI:58885"/>
        <dbReference type="EC" id="1.1.1.22"/>
    </reaction>
</comment>
<dbReference type="InterPro" id="IPR014027">
    <property type="entry name" value="UDP-Glc/GDP-Man_DH_C"/>
</dbReference>
<evidence type="ECO:0000256" key="1">
    <source>
        <dbReference type="ARBA" id="ARBA00004701"/>
    </source>
</evidence>
<evidence type="ECO:0000256" key="9">
    <source>
        <dbReference type="PIRSR" id="PIRSR500134-2"/>
    </source>
</evidence>
<proteinExistence type="inferred from homology"/>
<keyword evidence="14" id="KW-1185">Reference proteome</keyword>
<feature type="binding site" evidence="10">
    <location>
        <position position="158"/>
    </location>
    <ligand>
        <name>NAD(+)</name>
        <dbReference type="ChEBI" id="CHEBI:57540"/>
    </ligand>
</feature>
<evidence type="ECO:0000256" key="2">
    <source>
        <dbReference type="ARBA" id="ARBA00006601"/>
    </source>
</evidence>
<dbReference type="EMBL" id="LWMS01000003">
    <property type="protein sequence ID" value="PWL08959.1"/>
    <property type="molecule type" value="Genomic_DNA"/>
</dbReference>
<evidence type="ECO:0000256" key="7">
    <source>
        <dbReference type="PIRNR" id="PIRNR000124"/>
    </source>
</evidence>
<feature type="binding site" evidence="10">
    <location>
        <position position="121"/>
    </location>
    <ligand>
        <name>NAD(+)</name>
        <dbReference type="ChEBI" id="CHEBI:57540"/>
    </ligand>
</feature>
<evidence type="ECO:0000256" key="4">
    <source>
        <dbReference type="ARBA" id="ARBA00023002"/>
    </source>
</evidence>
<reference evidence="13 15" key="1">
    <citation type="submission" date="2016-04" db="EMBL/GenBank/DDBJ databases">
        <title>Genome sequence of Methanosphaera cuniculi DSM 4103.</title>
        <authorList>
            <person name="Poehlein A."/>
            <person name="Seedorf H."/>
            <person name="Daniel R."/>
        </authorList>
    </citation>
    <scope>NUCLEOTIDE SEQUENCE [LARGE SCALE GENOMIC DNA]</scope>
    <source>
        <strain evidence="13 15">DSM 4103</strain>
    </source>
</reference>
<evidence type="ECO:0000313" key="15">
    <source>
        <dbReference type="Proteomes" id="UP000246004"/>
    </source>
</evidence>
<dbReference type="EC" id="1.1.1.22" evidence="3 7"/>
<comment type="similarity">
    <text evidence="2 7">Belongs to the UDP-glucose/GDP-mannose dehydrogenase family.</text>
</comment>
<evidence type="ECO:0000313" key="13">
    <source>
        <dbReference type="EMBL" id="PWL08959.1"/>
    </source>
</evidence>
<evidence type="ECO:0000256" key="6">
    <source>
        <dbReference type="ARBA" id="ARBA00047473"/>
    </source>
</evidence>
<evidence type="ECO:0000313" key="12">
    <source>
        <dbReference type="EMBL" id="PAV07268.1"/>
    </source>
</evidence>
<dbReference type="EMBL" id="LMVN01000019">
    <property type="protein sequence ID" value="PAV07268.1"/>
    <property type="molecule type" value="Genomic_DNA"/>
</dbReference>
<dbReference type="PANTHER" id="PTHR43750">
    <property type="entry name" value="UDP-GLUCOSE 6-DEHYDROGENASE TUAD"/>
    <property type="match status" value="1"/>
</dbReference>
<dbReference type="PIRSF" id="PIRSF000124">
    <property type="entry name" value="UDPglc_GDPman_dh"/>
    <property type="match status" value="1"/>
</dbReference>
<feature type="binding site" evidence="10">
    <location>
        <position position="269"/>
    </location>
    <ligand>
        <name>NAD(+)</name>
        <dbReference type="ChEBI" id="CHEBI:57540"/>
    </ligand>
</feature>
<evidence type="ECO:0000256" key="8">
    <source>
        <dbReference type="PIRSR" id="PIRSR500134-1"/>
    </source>
</evidence>
<feature type="binding site" evidence="9">
    <location>
        <begin position="255"/>
        <end position="259"/>
    </location>
    <ligand>
        <name>substrate</name>
    </ligand>
</feature>
<evidence type="ECO:0000256" key="10">
    <source>
        <dbReference type="PIRSR" id="PIRSR500134-3"/>
    </source>
</evidence>
<feature type="binding site" evidence="10">
    <location>
        <position position="334"/>
    </location>
    <ligand>
        <name>NAD(+)</name>
        <dbReference type="ChEBI" id="CHEBI:57540"/>
    </ligand>
</feature>
<evidence type="ECO:0000313" key="14">
    <source>
        <dbReference type="Proteomes" id="UP000217528"/>
    </source>
</evidence>
<dbReference type="InterPro" id="IPR014026">
    <property type="entry name" value="UDP-Glc/GDP-Man_DH_dimer"/>
</dbReference>
<accession>A0A2A2HD53</accession>
<evidence type="ECO:0000256" key="5">
    <source>
        <dbReference type="ARBA" id="ARBA00023027"/>
    </source>
</evidence>
<comment type="pathway">
    <text evidence="1">Nucleotide-sugar biosynthesis; UDP-alpha-D-glucuronate biosynthesis; UDP-alpha-D-glucuronate from UDP-alpha-D-glucose: step 1/1.</text>
</comment>
<name>A0A2A2HD53_9EURY</name>
<dbReference type="Pfam" id="PF00984">
    <property type="entry name" value="UDPG_MGDP_dh"/>
    <property type="match status" value="1"/>
</dbReference>
<dbReference type="GO" id="GO:0051287">
    <property type="term" value="F:NAD binding"/>
    <property type="evidence" value="ECO:0007669"/>
    <property type="project" value="InterPro"/>
</dbReference>
<feature type="binding site" evidence="9">
    <location>
        <position position="327"/>
    </location>
    <ligand>
        <name>substrate</name>
    </ligand>
</feature>
<keyword evidence="5 7" id="KW-0520">NAD</keyword>
<dbReference type="NCBIfam" id="TIGR03026">
    <property type="entry name" value="NDP-sugDHase"/>
    <property type="match status" value="1"/>
</dbReference>
<organism evidence="12 14">
    <name type="scientific">Methanosphaera cuniculi</name>
    <dbReference type="NCBI Taxonomy" id="1077256"/>
    <lineage>
        <taxon>Archaea</taxon>
        <taxon>Methanobacteriati</taxon>
        <taxon>Methanobacteriota</taxon>
        <taxon>Methanomada group</taxon>
        <taxon>Methanobacteria</taxon>
        <taxon>Methanobacteriales</taxon>
        <taxon>Methanobacteriaceae</taxon>
        <taxon>Methanosphaera</taxon>
    </lineage>
</organism>
<feature type="binding site" evidence="10">
    <location>
        <position position="86"/>
    </location>
    <ligand>
        <name>NAD(+)</name>
        <dbReference type="ChEBI" id="CHEBI:57540"/>
    </ligand>
</feature>
<dbReference type="Pfam" id="PF03721">
    <property type="entry name" value="UDPG_MGDP_dh_N"/>
    <property type="match status" value="1"/>
</dbReference>
<feature type="active site" description="Nucleophile" evidence="8">
    <location>
        <position position="266"/>
    </location>
</feature>
<dbReference type="Proteomes" id="UP000246004">
    <property type="component" value="Unassembled WGS sequence"/>
</dbReference>
<dbReference type="GO" id="GO:0006065">
    <property type="term" value="P:UDP-glucuronate biosynthetic process"/>
    <property type="evidence" value="ECO:0007669"/>
    <property type="project" value="UniProtKB-UniPathway"/>
</dbReference>
<gene>
    <name evidence="13" type="primary">ywqF</name>
    <name evidence="12" type="ORF">ASJ82_00010</name>
    <name evidence="13" type="ORF">MSCUN_01010</name>
</gene>
<dbReference type="PANTHER" id="PTHR43750:SF3">
    <property type="entry name" value="UDP-GLUCOSE 6-DEHYDROGENASE TUAD"/>
    <property type="match status" value="1"/>
</dbReference>
<dbReference type="OrthoDB" id="59839at2157"/>
<comment type="caution">
    <text evidence="12">The sequence shown here is derived from an EMBL/GenBank/DDBJ whole genome shotgun (WGS) entry which is preliminary data.</text>
</comment>
<evidence type="ECO:0000259" key="11">
    <source>
        <dbReference type="SMART" id="SM00984"/>
    </source>
</evidence>
<protein>
    <recommendedName>
        <fullName evidence="3 7">UDP-glucose 6-dehydrogenase</fullName>
        <ecNumber evidence="3 7">1.1.1.22</ecNumber>
    </recommendedName>
</protein>
<dbReference type="InterPro" id="IPR036220">
    <property type="entry name" value="UDP-Glc/GDP-Man_DH_C_sf"/>
</dbReference>
<feature type="binding site" evidence="10">
    <location>
        <position position="30"/>
    </location>
    <ligand>
        <name>NAD(+)</name>
        <dbReference type="ChEBI" id="CHEBI:57540"/>
    </ligand>
</feature>
<reference evidence="12 14" key="2">
    <citation type="journal article" date="2017" name="BMC Genomics">
        <title>Genomic analysis of methanogenic archaea reveals a shift towards energy conservation.</title>
        <authorList>
            <person name="Gilmore S.P."/>
            <person name="Henske J.K."/>
            <person name="Sexton J.A."/>
            <person name="Solomon K.V."/>
            <person name="Seppala S."/>
            <person name="Yoo J.I."/>
            <person name="Huyett L.M."/>
            <person name="Pressman A."/>
            <person name="Cogan J.Z."/>
            <person name="Kivenson V."/>
            <person name="Peng X."/>
            <person name="Tan Y."/>
            <person name="Valentine D.L."/>
            <person name="O'Malley M.A."/>
        </authorList>
    </citation>
    <scope>NUCLEOTIDE SEQUENCE [LARGE SCALE GENOMIC DNA]</scope>
    <source>
        <strain evidence="12 14">1R-7</strain>
    </source>
</reference>
<dbReference type="Pfam" id="PF03720">
    <property type="entry name" value="UDPG_MGDP_dh_C"/>
    <property type="match status" value="1"/>
</dbReference>
<sequence length="439" mass="49073">MNITIIGSGYVGLVTGACFSEMGNEVYCVDVIDEKIESLKQGIIPIYEPGLEELVKTNYQNGNLHFTTNLKEALDNSEICFIAVGTPMGEDGSADLQYVEAVACEIGESITHDMIVVDKSTVPVGTADKVDKIINEELKKRGEDYKVVVVSNPEFLKEGTAVMDFMRPERVIVGTDDADTIEYMKNLYEPFTKNHERMILMDVHSAEMTKYASNSMLANRISFMNEIANICDEVGADVDQVRKGMGSDSRIGHSFLYPGCGYGGSCFPKDVTALIKTATDHGYDAKLLKSVEAVNNEQKYYLVNKIKNILGDDLSGKTFAIWGLAFKPETDDMREASSIIIIRELLNAGAKVNVYDPKAMTSAREFYLKDMDINYCDNKYEALDGADAMVLVTEWKEFRSPNFNYMKELLNNNLIFDGRNQYNTNFLEKNGFEYHAVGK</sequence>
<dbReference type="RefSeq" id="WP_095608637.1">
    <property type="nucleotide sequence ID" value="NZ_CAUHCB010000002.1"/>
</dbReference>
<dbReference type="InterPro" id="IPR017476">
    <property type="entry name" value="UDP-Glc/GDP-Man"/>
</dbReference>
<keyword evidence="4 7" id="KW-0560">Oxidoreductase</keyword>
<dbReference type="SUPFAM" id="SSF48179">
    <property type="entry name" value="6-phosphogluconate dehydrogenase C-terminal domain-like"/>
    <property type="match status" value="1"/>
</dbReference>
<dbReference type="GO" id="GO:0003979">
    <property type="term" value="F:UDP-glucose 6-dehydrogenase activity"/>
    <property type="evidence" value="ECO:0007669"/>
    <property type="project" value="UniProtKB-EC"/>
</dbReference>
<dbReference type="InterPro" id="IPR036291">
    <property type="entry name" value="NAD(P)-bd_dom_sf"/>
</dbReference>
<dbReference type="InterPro" id="IPR008927">
    <property type="entry name" value="6-PGluconate_DH-like_C_sf"/>
</dbReference>
<feature type="binding site" evidence="10">
    <location>
        <position position="35"/>
    </location>
    <ligand>
        <name>NAD(+)</name>
        <dbReference type="ChEBI" id="CHEBI:57540"/>
    </ligand>
</feature>
<dbReference type="SMART" id="SM00984">
    <property type="entry name" value="UDPG_MGDP_dh_C"/>
    <property type="match status" value="1"/>
</dbReference>
<feature type="binding site" evidence="9">
    <location>
        <begin position="155"/>
        <end position="158"/>
    </location>
    <ligand>
        <name>substrate</name>
    </ligand>
</feature>
<dbReference type="SUPFAM" id="SSF52413">
    <property type="entry name" value="UDP-glucose/GDP-mannose dehydrogenase C-terminal domain"/>
    <property type="match status" value="1"/>
</dbReference>
<feature type="binding site" evidence="9">
    <location>
        <position position="210"/>
    </location>
    <ligand>
        <name>substrate</name>
    </ligand>
</feature>
<dbReference type="UniPathway" id="UPA00038">
    <property type="reaction ID" value="UER00491"/>
</dbReference>
<dbReference type="InterPro" id="IPR028357">
    <property type="entry name" value="UDPglc_DH_bac"/>
</dbReference>
<dbReference type="InterPro" id="IPR001732">
    <property type="entry name" value="UDP-Glc/GDP-Man_DH_N"/>
</dbReference>
<dbReference type="AlphaFoldDB" id="A0A2A2HD53"/>
<feature type="binding site" evidence="9">
    <location>
        <position position="263"/>
    </location>
    <ligand>
        <name>substrate</name>
    </ligand>
</feature>
<dbReference type="GO" id="GO:0000271">
    <property type="term" value="P:polysaccharide biosynthetic process"/>
    <property type="evidence" value="ECO:0007669"/>
    <property type="project" value="InterPro"/>
</dbReference>
<evidence type="ECO:0000256" key="3">
    <source>
        <dbReference type="ARBA" id="ARBA00012954"/>
    </source>
</evidence>
<feature type="domain" description="UDP-glucose/GDP-mannose dehydrogenase C-terminal" evidence="11">
    <location>
        <begin position="320"/>
        <end position="424"/>
    </location>
</feature>
<dbReference type="Gene3D" id="3.40.50.720">
    <property type="entry name" value="NAD(P)-binding Rossmann-like Domain"/>
    <property type="match status" value="2"/>
</dbReference>
<dbReference type="Proteomes" id="UP000217528">
    <property type="component" value="Unassembled WGS sequence"/>
</dbReference>
<dbReference type="PIRSF" id="PIRSF500134">
    <property type="entry name" value="UDPglc_DH_bac"/>
    <property type="match status" value="1"/>
</dbReference>
<dbReference type="Gene3D" id="1.20.5.100">
    <property type="entry name" value="Cytochrome c1, transmembrane anchor, C-terminal"/>
    <property type="match status" value="1"/>
</dbReference>
<dbReference type="SUPFAM" id="SSF51735">
    <property type="entry name" value="NAD(P)-binding Rossmann-fold domains"/>
    <property type="match status" value="1"/>
</dbReference>